<dbReference type="EMBL" id="BAAFJT010000001">
    <property type="protein sequence ID" value="GAB0180153.1"/>
    <property type="molecule type" value="Genomic_DNA"/>
</dbReference>
<gene>
    <name evidence="2" type="ORF">GRJ2_000480600</name>
</gene>
<evidence type="ECO:0000313" key="2">
    <source>
        <dbReference type="EMBL" id="GAB0180153.1"/>
    </source>
</evidence>
<dbReference type="AlphaFoldDB" id="A0ABC9W3N3"/>
<feature type="compositionally biased region" description="Pro residues" evidence="1">
    <location>
        <begin position="65"/>
        <end position="76"/>
    </location>
</feature>
<comment type="caution">
    <text evidence="2">The sequence shown here is derived from an EMBL/GenBank/DDBJ whole genome shotgun (WGS) entry which is preliminary data.</text>
</comment>
<proteinExistence type="predicted"/>
<evidence type="ECO:0000256" key="1">
    <source>
        <dbReference type="SAM" id="MobiDB-lite"/>
    </source>
</evidence>
<protein>
    <submittedName>
        <fullName evidence="2">Histone-lysine N-methyltransferase SETDB2-like</fullName>
    </submittedName>
</protein>
<sequence>MRSSDETLAQSHNPEGSASNHQGLAYSTLSRTGRGDVGAMDSRMRSRPSPEESGAVWRWPLTRDSPPPEVLPPPQAPCADPTAVVEDSKINAQLSYLSWAQRWPYPNECNSPPCSLPGTWKSKECCATALKWRTLPVPGRRGLKVI</sequence>
<feature type="compositionally biased region" description="Polar residues" evidence="1">
    <location>
        <begin position="1"/>
        <end position="31"/>
    </location>
</feature>
<reference evidence="2 3" key="1">
    <citation type="submission" date="2024-06" db="EMBL/GenBank/DDBJ databases">
        <title>The draft genome of Grus japonensis, version 3.</title>
        <authorList>
            <person name="Nabeshima K."/>
            <person name="Suzuki S."/>
            <person name="Onuma M."/>
        </authorList>
    </citation>
    <scope>NUCLEOTIDE SEQUENCE [LARGE SCALE GENOMIC DNA]</scope>
    <source>
        <strain evidence="2 3">451A</strain>
    </source>
</reference>
<keyword evidence="3" id="KW-1185">Reference proteome</keyword>
<evidence type="ECO:0000313" key="3">
    <source>
        <dbReference type="Proteomes" id="UP001623348"/>
    </source>
</evidence>
<name>A0ABC9W3N3_GRUJA</name>
<accession>A0ABC9W3N3</accession>
<organism evidence="2 3">
    <name type="scientific">Grus japonensis</name>
    <name type="common">Japanese crane</name>
    <name type="synonym">Red-crowned crane</name>
    <dbReference type="NCBI Taxonomy" id="30415"/>
    <lineage>
        <taxon>Eukaryota</taxon>
        <taxon>Metazoa</taxon>
        <taxon>Chordata</taxon>
        <taxon>Craniata</taxon>
        <taxon>Vertebrata</taxon>
        <taxon>Euteleostomi</taxon>
        <taxon>Archelosauria</taxon>
        <taxon>Archosauria</taxon>
        <taxon>Dinosauria</taxon>
        <taxon>Saurischia</taxon>
        <taxon>Theropoda</taxon>
        <taxon>Coelurosauria</taxon>
        <taxon>Aves</taxon>
        <taxon>Neognathae</taxon>
        <taxon>Neoaves</taxon>
        <taxon>Gruiformes</taxon>
        <taxon>Gruidae</taxon>
        <taxon>Grus</taxon>
    </lineage>
</organism>
<feature type="region of interest" description="Disordered" evidence="1">
    <location>
        <begin position="1"/>
        <end position="81"/>
    </location>
</feature>
<dbReference type="Proteomes" id="UP001623348">
    <property type="component" value="Unassembled WGS sequence"/>
</dbReference>